<accession>A0A1Y1ZEE5</accession>
<gene>
    <name evidence="3" type="ORF">BCR34DRAFT_390613</name>
</gene>
<evidence type="ECO:0000313" key="4">
    <source>
        <dbReference type="Proteomes" id="UP000193144"/>
    </source>
</evidence>
<dbReference type="AlphaFoldDB" id="A0A1Y1ZEE5"/>
<dbReference type="Proteomes" id="UP000193144">
    <property type="component" value="Unassembled WGS sequence"/>
</dbReference>
<proteinExistence type="predicted"/>
<protein>
    <recommendedName>
        <fullName evidence="2">Leucine-rich repeat domain-containing protein</fullName>
    </recommendedName>
</protein>
<feature type="compositionally biased region" description="Basic and acidic residues" evidence="1">
    <location>
        <begin position="272"/>
        <end position="281"/>
    </location>
</feature>
<dbReference type="Pfam" id="PF24969">
    <property type="entry name" value="LRR_15"/>
    <property type="match status" value="1"/>
</dbReference>
<feature type="region of interest" description="Disordered" evidence="1">
    <location>
        <begin position="1"/>
        <end position="38"/>
    </location>
</feature>
<reference evidence="3 4" key="1">
    <citation type="submission" date="2016-07" db="EMBL/GenBank/DDBJ databases">
        <title>Pervasive Adenine N6-methylation of Active Genes in Fungi.</title>
        <authorList>
            <consortium name="DOE Joint Genome Institute"/>
            <person name="Mondo S.J."/>
            <person name="Dannebaum R.O."/>
            <person name="Kuo R.C."/>
            <person name="Labutti K."/>
            <person name="Haridas S."/>
            <person name="Kuo A."/>
            <person name="Salamov A."/>
            <person name="Ahrendt S.R."/>
            <person name="Lipzen A."/>
            <person name="Sullivan W."/>
            <person name="Andreopoulos W.B."/>
            <person name="Clum A."/>
            <person name="Lindquist E."/>
            <person name="Daum C."/>
            <person name="Ramamoorthy G.K."/>
            <person name="Gryganskyi A."/>
            <person name="Culley D."/>
            <person name="Magnuson J.K."/>
            <person name="James T.Y."/>
            <person name="O'Malley M.A."/>
            <person name="Stajich J.E."/>
            <person name="Spatafora J.W."/>
            <person name="Visel A."/>
            <person name="Grigoriev I.V."/>
        </authorList>
    </citation>
    <scope>NUCLEOTIDE SEQUENCE [LARGE SCALE GENOMIC DNA]</scope>
    <source>
        <strain evidence="3 4">CBS 115471</strain>
    </source>
</reference>
<sequence length="539" mass="60687">MNLDYQEFPPLPSQKSPGRGSPAYCSSRDNDGPDAIPTEDISDIGASLNHLPVELILYILDYVSVCGREVFQRVLANLSRTNQRLHAIAENLLYNEYNSRIGDPYLLLRTLILNPRLSLKIKSVVMDYRRREYEYHVLTHADRQIIKSGFRALNIPSWKSWAVKCNDEGCDRQTLYAAILMHTPNLATLRVRDGDDEAPPWVGLLKQSIGGNPFGNLHVFSRLHTVRIKVNDLSLRNLLPLFRLSALRVLALESMVETGSTTTGQMLSNPHSDAETRKKAIPEQTSPLEELALSECFVDDSILTSMVAACKGLKKFSYHHSMAKWLFDTHDGYLWTLGARNIPRARLHYPSLTSALSRHSHSLESIAMDYNLCSTKEPTSDFGQIGDLQSCTKLAHVEAPLGVLTPLPADHDKDIISKLPKCTTALCIVIKPFSWLKDGKPALLHLADHAPEDLPSLREVRFDIQHPLFSRTSRWIDRNLKPHFPPEVKVTTRHTPMHTNGNRYACRSAEESSTESNESALEDPEDSEDSDSEYSEESE</sequence>
<feature type="compositionally biased region" description="Polar residues" evidence="1">
    <location>
        <begin position="261"/>
        <end position="271"/>
    </location>
</feature>
<feature type="region of interest" description="Disordered" evidence="1">
    <location>
        <begin position="486"/>
        <end position="539"/>
    </location>
</feature>
<feature type="domain" description="Leucine-rich repeat" evidence="2">
    <location>
        <begin position="284"/>
        <end position="413"/>
    </location>
</feature>
<dbReference type="EMBL" id="MCFA01000097">
    <property type="protein sequence ID" value="ORY08643.1"/>
    <property type="molecule type" value="Genomic_DNA"/>
</dbReference>
<dbReference type="OrthoDB" id="2520703at2759"/>
<evidence type="ECO:0000313" key="3">
    <source>
        <dbReference type="EMBL" id="ORY08643.1"/>
    </source>
</evidence>
<keyword evidence="4" id="KW-1185">Reference proteome</keyword>
<name>A0A1Y1ZEE5_9PLEO</name>
<feature type="compositionally biased region" description="Acidic residues" evidence="1">
    <location>
        <begin position="520"/>
        <end position="539"/>
    </location>
</feature>
<comment type="caution">
    <text evidence="3">The sequence shown here is derived from an EMBL/GenBank/DDBJ whole genome shotgun (WGS) entry which is preliminary data.</text>
</comment>
<organism evidence="3 4">
    <name type="scientific">Clohesyomyces aquaticus</name>
    <dbReference type="NCBI Taxonomy" id="1231657"/>
    <lineage>
        <taxon>Eukaryota</taxon>
        <taxon>Fungi</taxon>
        <taxon>Dikarya</taxon>
        <taxon>Ascomycota</taxon>
        <taxon>Pezizomycotina</taxon>
        <taxon>Dothideomycetes</taxon>
        <taxon>Pleosporomycetidae</taxon>
        <taxon>Pleosporales</taxon>
        <taxon>Lindgomycetaceae</taxon>
        <taxon>Clohesyomyces</taxon>
    </lineage>
</organism>
<dbReference type="STRING" id="1231657.A0A1Y1ZEE5"/>
<evidence type="ECO:0000256" key="1">
    <source>
        <dbReference type="SAM" id="MobiDB-lite"/>
    </source>
</evidence>
<evidence type="ECO:0000259" key="2">
    <source>
        <dbReference type="Pfam" id="PF24969"/>
    </source>
</evidence>
<feature type="region of interest" description="Disordered" evidence="1">
    <location>
        <begin position="261"/>
        <end position="281"/>
    </location>
</feature>
<dbReference type="InterPro" id="IPR056867">
    <property type="entry name" value="LRR_15"/>
</dbReference>